<organism evidence="4 5">
    <name type="scientific">Thalassiosira oceanica</name>
    <name type="common">Marine diatom</name>
    <dbReference type="NCBI Taxonomy" id="159749"/>
    <lineage>
        <taxon>Eukaryota</taxon>
        <taxon>Sar</taxon>
        <taxon>Stramenopiles</taxon>
        <taxon>Ochrophyta</taxon>
        <taxon>Bacillariophyta</taxon>
        <taxon>Coscinodiscophyceae</taxon>
        <taxon>Thalassiosirophycidae</taxon>
        <taxon>Thalassiosirales</taxon>
        <taxon>Thalassiosiraceae</taxon>
        <taxon>Thalassiosira</taxon>
    </lineage>
</organism>
<feature type="chain" id="PRO_5003838801" description="NADH:ubiquinone oxidoreductase intermediate-associated protein 30 domain-containing protein" evidence="2">
    <location>
        <begin position="22"/>
        <end position="375"/>
    </location>
</feature>
<dbReference type="InterPro" id="IPR039131">
    <property type="entry name" value="NDUFAF1"/>
</dbReference>
<dbReference type="OrthoDB" id="426386at2759"/>
<accession>K0R1D2</accession>
<keyword evidence="5" id="KW-1185">Reference proteome</keyword>
<dbReference type="Proteomes" id="UP000266841">
    <property type="component" value="Unassembled WGS sequence"/>
</dbReference>
<dbReference type="PANTHER" id="PTHR13194:SF19">
    <property type="entry name" value="NAD(P)-BINDING ROSSMANN-FOLD SUPERFAMILY PROTEIN"/>
    <property type="match status" value="1"/>
</dbReference>
<evidence type="ECO:0000259" key="3">
    <source>
        <dbReference type="Pfam" id="PF08547"/>
    </source>
</evidence>
<dbReference type="EMBL" id="AGNL01047907">
    <property type="protein sequence ID" value="EJK46198.1"/>
    <property type="molecule type" value="Genomic_DNA"/>
</dbReference>
<dbReference type="InterPro" id="IPR013857">
    <property type="entry name" value="NADH-UbQ_OxRdtase-assoc_prot30"/>
</dbReference>
<sequence>MVVKFELLGALALAAVRGGNAFVSSSRSPAAAGSLASFFPPSTALRASYSPVFDFTLADETTKQKSAESFERIDDAIMGGISQSALRDVPNKEYASWSGVCRLDGGGFCGMRTLPFTVPLNATGYDGVYICCQLASDDEADRRMWKLTVRTDSSRGEQVYQSQFDLAAEIDAAKASGGKWAEVKVPFDSFQLVRGPRLIPDGPKLDVTGGIYQIGMTLSKFKMAVNTTQLENFRDGFFEMRIKEIGFYEEGGQYTTGDINVPETLSKKEAESKRPLLLKMLLPVAKVFFSEQANRRRSAMRILREERGLSRGQAIRFGIRTRTKTLGLLPSLFKTGAIVSIDSFRSIVFNVLKIVLVYPLRLIGKAVRTARRHLG</sequence>
<dbReference type="PANTHER" id="PTHR13194">
    <property type="entry name" value="COMPLEX I INTERMEDIATE-ASSOCIATED PROTEIN 30"/>
    <property type="match status" value="1"/>
</dbReference>
<comment type="caution">
    <text evidence="4">The sequence shown here is derived from an EMBL/GenBank/DDBJ whole genome shotgun (WGS) entry which is preliminary data.</text>
</comment>
<keyword evidence="2" id="KW-0732">Signal</keyword>
<dbReference type="InterPro" id="IPR008979">
    <property type="entry name" value="Galactose-bd-like_sf"/>
</dbReference>
<reference evidence="4 5" key="1">
    <citation type="journal article" date="2012" name="Genome Biol.">
        <title>Genome and low-iron response of an oceanic diatom adapted to chronic iron limitation.</title>
        <authorList>
            <person name="Lommer M."/>
            <person name="Specht M."/>
            <person name="Roy A.S."/>
            <person name="Kraemer L."/>
            <person name="Andreson R."/>
            <person name="Gutowska M.A."/>
            <person name="Wolf J."/>
            <person name="Bergner S.V."/>
            <person name="Schilhabel M.B."/>
            <person name="Klostermeier U.C."/>
            <person name="Beiko R.G."/>
            <person name="Rosenstiel P."/>
            <person name="Hippler M."/>
            <person name="Laroche J."/>
        </authorList>
    </citation>
    <scope>NUCLEOTIDE SEQUENCE [LARGE SCALE GENOMIC DNA]</scope>
    <source>
        <strain evidence="4 5">CCMP1005</strain>
    </source>
</reference>
<dbReference type="Pfam" id="PF08547">
    <property type="entry name" value="CIA30"/>
    <property type="match status" value="1"/>
</dbReference>
<dbReference type="GO" id="GO:0010257">
    <property type="term" value="P:NADH dehydrogenase complex assembly"/>
    <property type="evidence" value="ECO:0007669"/>
    <property type="project" value="TreeGrafter"/>
</dbReference>
<dbReference type="SUPFAM" id="SSF49785">
    <property type="entry name" value="Galactose-binding domain-like"/>
    <property type="match status" value="1"/>
</dbReference>
<evidence type="ECO:0000256" key="2">
    <source>
        <dbReference type="SAM" id="SignalP"/>
    </source>
</evidence>
<evidence type="ECO:0000313" key="4">
    <source>
        <dbReference type="EMBL" id="EJK46198.1"/>
    </source>
</evidence>
<name>K0R1D2_THAOC</name>
<gene>
    <name evidence="4" type="ORF">THAOC_35148</name>
</gene>
<feature type="signal peptide" evidence="2">
    <location>
        <begin position="1"/>
        <end position="21"/>
    </location>
</feature>
<dbReference type="AlphaFoldDB" id="K0R1D2"/>
<evidence type="ECO:0000256" key="1">
    <source>
        <dbReference type="ARBA" id="ARBA00007884"/>
    </source>
</evidence>
<feature type="domain" description="NADH:ubiquinone oxidoreductase intermediate-associated protein 30" evidence="3">
    <location>
        <begin position="62"/>
        <end position="241"/>
    </location>
</feature>
<dbReference type="GO" id="GO:0051082">
    <property type="term" value="F:unfolded protein binding"/>
    <property type="evidence" value="ECO:0007669"/>
    <property type="project" value="TreeGrafter"/>
</dbReference>
<protein>
    <recommendedName>
        <fullName evidence="3">NADH:ubiquinone oxidoreductase intermediate-associated protein 30 domain-containing protein</fullName>
    </recommendedName>
</protein>
<comment type="similarity">
    <text evidence="1">Belongs to the CIA30 family.</text>
</comment>
<dbReference type="eggNOG" id="KOG1203">
    <property type="taxonomic scope" value="Eukaryota"/>
</dbReference>
<proteinExistence type="inferred from homology"/>
<dbReference type="OMA" id="GIYQIGM"/>
<evidence type="ECO:0000313" key="5">
    <source>
        <dbReference type="Proteomes" id="UP000266841"/>
    </source>
</evidence>